<organism evidence="1 2">
    <name type="scientific">Banduia mediterranea</name>
    <dbReference type="NCBI Taxonomy" id="3075609"/>
    <lineage>
        <taxon>Bacteria</taxon>
        <taxon>Pseudomonadati</taxon>
        <taxon>Pseudomonadota</taxon>
        <taxon>Gammaproteobacteria</taxon>
        <taxon>Nevskiales</taxon>
        <taxon>Algiphilaceae</taxon>
        <taxon>Banduia</taxon>
    </lineage>
</organism>
<reference evidence="1 2" key="1">
    <citation type="submission" date="2023-09" db="EMBL/GenBank/DDBJ databases">
        <authorList>
            <person name="Rey-Velasco X."/>
        </authorList>
    </citation>
    <scope>NUCLEOTIDE SEQUENCE [LARGE SCALE GENOMIC DNA]</scope>
    <source>
        <strain evidence="1 2">W345</strain>
    </source>
</reference>
<dbReference type="RefSeq" id="WP_311363846.1">
    <property type="nucleotide sequence ID" value="NZ_JAVRIC010000003.1"/>
</dbReference>
<comment type="caution">
    <text evidence="1">The sequence shown here is derived from an EMBL/GenBank/DDBJ whole genome shotgun (WGS) entry which is preliminary data.</text>
</comment>
<dbReference type="Proteomes" id="UP001254608">
    <property type="component" value="Unassembled WGS sequence"/>
</dbReference>
<evidence type="ECO:0000313" key="1">
    <source>
        <dbReference type="EMBL" id="MDT0496456.1"/>
    </source>
</evidence>
<dbReference type="EMBL" id="JAVRIC010000003">
    <property type="protein sequence ID" value="MDT0496456.1"/>
    <property type="molecule type" value="Genomic_DNA"/>
</dbReference>
<dbReference type="PROSITE" id="PS51257">
    <property type="entry name" value="PROKAR_LIPOPROTEIN"/>
    <property type="match status" value="1"/>
</dbReference>
<keyword evidence="2" id="KW-1185">Reference proteome</keyword>
<accession>A0ABU2WGR1</accession>
<proteinExistence type="predicted"/>
<protein>
    <submittedName>
        <fullName evidence="1">Carboxypeptidase-like regulatory domain-containing protein</fullName>
    </submittedName>
</protein>
<sequence length="736" mass="75848">MNKHFSRVFGGLSLCLILAACDGGSNGGGMDEPPPPDEGVTISGTVVDGPVDGATVVAYSVESGGGDGAELGTASTSADGTFSLELDAVPTGAVRLKSTGGTYTSEAEITKTYSSQLLSVMLDEVPEAGLSDIVITPLTTLVDSRASALLSEASSAKAFSEASGQAEDEIKSLYGFSGDAPAFSGLRPDFLSGAGNGAHLGLVIGSFQELGRRSARDPGEILRAIAQDLRDGEPDGRDHEAPVLFGEEDPAPITLATSDFLGALSSYIDPANLATILAANDVELDPAVVEDVRGAIVEAAPESAALQIGSSGAVTVITSAGTQIVYIAARENGIKAIDMTDPENPVLLPLTELNESLAALDTPLTNIGGVIAVPGAATPQLVLYDYSQARVVLADVAGETVLADVNLADSLETITGFSGGSAYISSGIPDPTRGVVWLATGDGYYPFDYSTFELGTPIDLVGEQLIAENIGGNAGADLLFSPNYGAGSGGGLQLVNLVEKRAYAMDDDQFQEQFAVPNGGEGYPFGIVDAGAVDSTFNVGILTGEDTSYVAFLDMSDPASFVFDDDTETFSISDATLTVVLDTQDESAYPVLSGAAVDSQTHLALFMAGYSTTIMVGELDDPMNPAGDTWAGMTDWAVYSPTGSEYSYSRDPHAVGVVQAIADSQSYGFLLSSAPAILMIDMAAFLEQPRVEVGHALAATPFDGAIVKTIAIGGTPALKQQPAPETQRGFGFTYQQ</sequence>
<evidence type="ECO:0000313" key="2">
    <source>
        <dbReference type="Proteomes" id="UP001254608"/>
    </source>
</evidence>
<gene>
    <name evidence="1" type="ORF">RM530_03630</name>
</gene>
<name>A0ABU2WGR1_9GAMM</name>